<evidence type="ECO:0000313" key="3">
    <source>
        <dbReference type="EMBL" id="PMS24006.1"/>
    </source>
</evidence>
<dbReference type="PANTHER" id="PTHR30336">
    <property type="entry name" value="INNER MEMBRANE PROTEIN, PROBABLE PERMEASE"/>
    <property type="match status" value="1"/>
</dbReference>
<dbReference type="Proteomes" id="UP000235347">
    <property type="component" value="Unassembled WGS sequence"/>
</dbReference>
<reference evidence="3 4" key="1">
    <citation type="submission" date="2018-01" db="EMBL/GenBank/DDBJ databases">
        <title>Whole genome analyses suggest that Burkholderia sensu lato contains two further novel genera in the rhizoxinica-symbiotica group Mycetohabitans gen. nov., and Trinickia gen. nov.: implications for the evolution of diazotrophy and nodulation in the Burkholderiaceae.</title>
        <authorList>
            <person name="Estrada-de los Santos P."/>
            <person name="Palmer M."/>
            <person name="Chavez-Ramirez B."/>
            <person name="Beukes C."/>
            <person name="Steenkamp E.T."/>
            <person name="Hirsch A.M."/>
            <person name="Manyaka P."/>
            <person name="Maluk M."/>
            <person name="Lafos M."/>
            <person name="Crook M."/>
            <person name="Gross E."/>
            <person name="Simon M.F."/>
            <person name="Bueno dos Reis Junior F."/>
            <person name="Poole P.S."/>
            <person name="Venter S.N."/>
            <person name="James E.K."/>
        </authorList>
    </citation>
    <scope>NUCLEOTIDE SEQUENCE [LARGE SCALE GENOMIC DNA]</scope>
    <source>
        <strain evidence="3 4">GP25-8</strain>
    </source>
</reference>
<dbReference type="GO" id="GO:0005886">
    <property type="term" value="C:plasma membrane"/>
    <property type="evidence" value="ECO:0007669"/>
    <property type="project" value="TreeGrafter"/>
</dbReference>
<organism evidence="3 4">
    <name type="scientific">Trinickia soli</name>
    <dbReference type="NCBI Taxonomy" id="380675"/>
    <lineage>
        <taxon>Bacteria</taxon>
        <taxon>Pseudomonadati</taxon>
        <taxon>Pseudomonadota</taxon>
        <taxon>Betaproteobacteria</taxon>
        <taxon>Burkholderiales</taxon>
        <taxon>Burkholderiaceae</taxon>
        <taxon>Trinickia</taxon>
    </lineage>
</organism>
<gene>
    <name evidence="3" type="ORF">C0Z19_14260</name>
</gene>
<keyword evidence="4" id="KW-1185">Reference proteome</keyword>
<dbReference type="Gene3D" id="3.40.50.620">
    <property type="entry name" value="HUPs"/>
    <property type="match status" value="1"/>
</dbReference>
<feature type="domain" description="DUF218" evidence="2">
    <location>
        <begin position="77"/>
        <end position="238"/>
    </location>
</feature>
<comment type="caution">
    <text evidence="3">The sequence shown here is derived from an EMBL/GenBank/DDBJ whole genome shotgun (WGS) entry which is preliminary data.</text>
</comment>
<feature type="transmembrane region" description="Helical" evidence="1">
    <location>
        <begin position="7"/>
        <end position="29"/>
    </location>
</feature>
<dbReference type="InterPro" id="IPR051599">
    <property type="entry name" value="Cell_Envelope_Assoc"/>
</dbReference>
<dbReference type="InterPro" id="IPR014729">
    <property type="entry name" value="Rossmann-like_a/b/a_fold"/>
</dbReference>
<evidence type="ECO:0000256" key="1">
    <source>
        <dbReference type="SAM" id="Phobius"/>
    </source>
</evidence>
<dbReference type="PANTHER" id="PTHR30336:SF4">
    <property type="entry name" value="ENVELOPE BIOGENESIS FACTOR ELYC"/>
    <property type="match status" value="1"/>
</dbReference>
<dbReference type="EMBL" id="PNYB01000011">
    <property type="protein sequence ID" value="PMS24006.1"/>
    <property type="molecule type" value="Genomic_DNA"/>
</dbReference>
<name>A0A2N7W3M7_9BURK</name>
<dbReference type="GO" id="GO:0043164">
    <property type="term" value="P:Gram-negative-bacterium-type cell wall biogenesis"/>
    <property type="evidence" value="ECO:0007669"/>
    <property type="project" value="TreeGrafter"/>
</dbReference>
<dbReference type="GO" id="GO:0000270">
    <property type="term" value="P:peptidoglycan metabolic process"/>
    <property type="evidence" value="ECO:0007669"/>
    <property type="project" value="TreeGrafter"/>
</dbReference>
<accession>A0A2N7W3M7</accession>
<sequence length="251" mass="28016">MRSPKPYVTASQLIIFTLFALFLAVFVLWPRRRKAIAAIALALFWLLSAGWLTAPLLASVQRDAAHYGPPHFGENPVIVLLGAGTRYDEHGVLVPKPAALLRIATAASLYGQCKRQAKRCRVIVSGGNPQRHSAAEADNYAPYLLRAHVASADLVLENASRTTYENARQVARILRSERYDSLMLVTSAYHMPRALMDFRRFALAPEPVACDLRVAERGVLPRWSNLVSANLAMHELIGMIQFYVYRALGWF</sequence>
<dbReference type="InterPro" id="IPR003848">
    <property type="entry name" value="DUF218"/>
</dbReference>
<dbReference type="Pfam" id="PF02698">
    <property type="entry name" value="DUF218"/>
    <property type="match status" value="1"/>
</dbReference>
<proteinExistence type="predicted"/>
<keyword evidence="1" id="KW-0812">Transmembrane</keyword>
<feature type="transmembrane region" description="Helical" evidence="1">
    <location>
        <begin position="35"/>
        <end position="58"/>
    </location>
</feature>
<keyword evidence="1" id="KW-0472">Membrane</keyword>
<dbReference type="AlphaFoldDB" id="A0A2N7W3M7"/>
<protein>
    <recommendedName>
        <fullName evidence="2">DUF218 domain-containing protein</fullName>
    </recommendedName>
</protein>
<dbReference type="CDD" id="cd06259">
    <property type="entry name" value="YdcF-like"/>
    <property type="match status" value="1"/>
</dbReference>
<evidence type="ECO:0000259" key="2">
    <source>
        <dbReference type="Pfam" id="PF02698"/>
    </source>
</evidence>
<keyword evidence="1" id="KW-1133">Transmembrane helix</keyword>
<evidence type="ECO:0000313" key="4">
    <source>
        <dbReference type="Proteomes" id="UP000235347"/>
    </source>
</evidence>